<dbReference type="GO" id="GO:0000976">
    <property type="term" value="F:transcription cis-regulatory region binding"/>
    <property type="evidence" value="ECO:0007669"/>
    <property type="project" value="TreeGrafter"/>
</dbReference>
<dbReference type="Pfam" id="PF03466">
    <property type="entry name" value="LysR_substrate"/>
    <property type="match status" value="1"/>
</dbReference>
<dbReference type="RefSeq" id="WP_109858679.1">
    <property type="nucleotide sequence ID" value="NZ_JAPZLN010000011.1"/>
</dbReference>
<protein>
    <submittedName>
        <fullName evidence="7">LysR family transcriptional regulator</fullName>
    </submittedName>
    <submittedName>
        <fullName evidence="6">LysR substrate-binding domain-containing protein</fullName>
    </submittedName>
</protein>
<organism evidence="6 9">
    <name type="scientific">Agrobacterium salinitolerans</name>
    <dbReference type="NCBI Taxonomy" id="1183413"/>
    <lineage>
        <taxon>Bacteria</taxon>
        <taxon>Pseudomonadati</taxon>
        <taxon>Pseudomonadota</taxon>
        <taxon>Alphaproteobacteria</taxon>
        <taxon>Hyphomicrobiales</taxon>
        <taxon>Rhizobiaceae</taxon>
        <taxon>Rhizobium/Agrobacterium group</taxon>
        <taxon>Agrobacterium</taxon>
    </lineage>
</organism>
<evidence type="ECO:0000313" key="9">
    <source>
        <dbReference type="Proteomes" id="UP001151018"/>
    </source>
</evidence>
<dbReference type="InterPro" id="IPR036390">
    <property type="entry name" value="WH_DNA-bd_sf"/>
</dbReference>
<reference evidence="7" key="2">
    <citation type="submission" date="2019-02" db="EMBL/GenBank/DDBJ databases">
        <authorList>
            <person name="Baeyen S."/>
        </authorList>
    </citation>
    <scope>NUCLEOTIDE SEQUENCE</scope>
    <source>
        <strain evidence="7">GBBC3283</strain>
    </source>
</reference>
<dbReference type="InterPro" id="IPR036388">
    <property type="entry name" value="WH-like_DNA-bd_sf"/>
</dbReference>
<dbReference type="SUPFAM" id="SSF46785">
    <property type="entry name" value="Winged helix' DNA-binding domain"/>
    <property type="match status" value="1"/>
</dbReference>
<evidence type="ECO:0000313" key="6">
    <source>
        <dbReference type="EMBL" id="MCZ7940508.1"/>
    </source>
</evidence>
<evidence type="ECO:0000256" key="1">
    <source>
        <dbReference type="ARBA" id="ARBA00009437"/>
    </source>
</evidence>
<dbReference type="SUPFAM" id="SSF53850">
    <property type="entry name" value="Periplasmic binding protein-like II"/>
    <property type="match status" value="1"/>
</dbReference>
<evidence type="ECO:0000313" key="8">
    <source>
        <dbReference type="Proteomes" id="UP000319481"/>
    </source>
</evidence>
<reference evidence="7 8" key="1">
    <citation type="journal article" date="2019" name="Appl. Microbiol. Biotechnol.">
        <title>Differential efficiency of wild type rhizogenic strains for rol gene transformation of plants.</title>
        <authorList>
            <person name="Desmet S."/>
            <person name="De Keyser E."/>
            <person name="Van Vaerenbergh J."/>
            <person name="Baeyen S."/>
            <person name="Van Huylenbroeck J."/>
            <person name="Geelen D."/>
            <person name="Dhooghe E."/>
        </authorList>
    </citation>
    <scope>NUCLEOTIDE SEQUENCE [LARGE SCALE GENOMIC DNA]</scope>
    <source>
        <strain evidence="7 8">GBBC3283</strain>
    </source>
</reference>
<comment type="similarity">
    <text evidence="1">Belongs to the LysR transcriptional regulatory family.</text>
</comment>
<keyword evidence="2" id="KW-0805">Transcription regulation</keyword>
<reference evidence="6" key="3">
    <citation type="submission" date="2022-12" db="EMBL/GenBank/DDBJ databases">
        <title>Draft genome sequences of 22 rhizogenic Agrobacterium biovar 1 strains, the causative agent of hairy root disease.</title>
        <authorList>
            <person name="Kim N."/>
            <person name="Vargas P."/>
            <person name="Rediers H."/>
        </authorList>
    </citation>
    <scope>NUCLEOTIDE SEQUENCE</scope>
    <source>
        <strain evidence="6">ST15.13.006</strain>
    </source>
</reference>
<evidence type="ECO:0000313" key="7">
    <source>
        <dbReference type="EMBL" id="TRA83608.1"/>
    </source>
</evidence>
<comment type="caution">
    <text evidence="6">The sequence shown here is derived from an EMBL/GenBank/DDBJ whole genome shotgun (WGS) entry which is preliminary data.</text>
</comment>
<dbReference type="InterPro" id="IPR005119">
    <property type="entry name" value="LysR_subst-bd"/>
</dbReference>
<dbReference type="PANTHER" id="PTHR30126">
    <property type="entry name" value="HTH-TYPE TRANSCRIPTIONAL REGULATOR"/>
    <property type="match status" value="1"/>
</dbReference>
<dbReference type="EMBL" id="SGNZ01000022">
    <property type="protein sequence ID" value="TRA83608.1"/>
    <property type="molecule type" value="Genomic_DNA"/>
</dbReference>
<evidence type="ECO:0000256" key="2">
    <source>
        <dbReference type="ARBA" id="ARBA00023015"/>
    </source>
</evidence>
<dbReference type="PROSITE" id="PS50931">
    <property type="entry name" value="HTH_LYSR"/>
    <property type="match status" value="1"/>
</dbReference>
<dbReference type="Gene3D" id="1.10.10.10">
    <property type="entry name" value="Winged helix-like DNA-binding domain superfamily/Winged helix DNA-binding domain"/>
    <property type="match status" value="1"/>
</dbReference>
<dbReference type="PANTHER" id="PTHR30126:SF40">
    <property type="entry name" value="HTH-TYPE TRANSCRIPTIONAL REGULATOR GLTR"/>
    <property type="match status" value="1"/>
</dbReference>
<evidence type="ECO:0000256" key="3">
    <source>
        <dbReference type="ARBA" id="ARBA00023125"/>
    </source>
</evidence>
<dbReference type="Proteomes" id="UP001151018">
    <property type="component" value="Unassembled WGS sequence"/>
</dbReference>
<evidence type="ECO:0000256" key="4">
    <source>
        <dbReference type="ARBA" id="ARBA00023163"/>
    </source>
</evidence>
<keyword evidence="3" id="KW-0238">DNA-binding</keyword>
<proteinExistence type="inferred from homology"/>
<dbReference type="Proteomes" id="UP000319481">
    <property type="component" value="Unassembled WGS sequence"/>
</dbReference>
<dbReference type="Pfam" id="PF00126">
    <property type="entry name" value="HTH_1"/>
    <property type="match status" value="1"/>
</dbReference>
<dbReference type="AlphaFoldDB" id="A0A9X3R1Y6"/>
<gene>
    <name evidence="7" type="ORF">EXN23_24995</name>
    <name evidence="6" type="ORF">O9X88_23525</name>
</gene>
<dbReference type="Gene3D" id="3.40.190.290">
    <property type="match status" value="1"/>
</dbReference>
<keyword evidence="8" id="KW-1185">Reference proteome</keyword>
<feature type="domain" description="HTH lysR-type" evidence="5">
    <location>
        <begin position="1"/>
        <end position="58"/>
    </location>
</feature>
<accession>A0A9X3R1Y6</accession>
<sequence>MDPTSLHIFLIVADETSVTRAAKQLGRAPSNVTTRIQLLEEQVGALLFSREGKKMTLTREGQIFLGYAKKMLAFATEARLALRKENQVEALRVGTMESTAASRLPPVLATFNEAWPQVSLRLTLGATLELAKAVIADELDCALIAQPPDQKEWAGMLGREQHPLHATRVFQEELLLILPSNHPPLRNAGDIRLTALAALEPGCTYRRIAERWMKLGADVPTMELTSYHSILAHVVAGNAVGVIPRSVLDGMHWTADIVVHSLGPVDTLLISRNDRRSDPLRGFEDMLLASTPPLSASLSPS</sequence>
<keyword evidence="4" id="KW-0804">Transcription</keyword>
<dbReference type="GeneID" id="79865645"/>
<dbReference type="InterPro" id="IPR000847">
    <property type="entry name" value="LysR_HTH_N"/>
</dbReference>
<dbReference type="EMBL" id="JAPZLR010000026">
    <property type="protein sequence ID" value="MCZ7940508.1"/>
    <property type="molecule type" value="Genomic_DNA"/>
</dbReference>
<dbReference type="GO" id="GO:0003700">
    <property type="term" value="F:DNA-binding transcription factor activity"/>
    <property type="evidence" value="ECO:0007669"/>
    <property type="project" value="InterPro"/>
</dbReference>
<evidence type="ECO:0000259" key="5">
    <source>
        <dbReference type="PROSITE" id="PS50931"/>
    </source>
</evidence>
<name>A0A9X3R1Y6_9HYPH</name>